<proteinExistence type="predicted"/>
<evidence type="ECO:0000313" key="1">
    <source>
        <dbReference type="EMBL" id="KAL3775389.1"/>
    </source>
</evidence>
<sequence length="135" mass="15414">MTTHLNRCSAVIVQDIEYLISLFEGHVYNYEDATCLWIMAALLKFVVEHDLNDLQEYTPHNVVKDLVSLCLPIERIPGGRPHSSEFYAAHPFTSERCPVLWTSILGVFPSTELASMNLRRFRTLCILSFAKKGLK</sequence>
<comment type="caution">
    <text evidence="1">The sequence shown here is derived from an EMBL/GenBank/DDBJ whole genome shotgun (WGS) entry which is preliminary data.</text>
</comment>
<dbReference type="Proteomes" id="UP001530400">
    <property type="component" value="Unassembled WGS sequence"/>
</dbReference>
<dbReference type="AlphaFoldDB" id="A0ABD3NH61"/>
<organism evidence="1 2">
    <name type="scientific">Cyclotella atomus</name>
    <dbReference type="NCBI Taxonomy" id="382360"/>
    <lineage>
        <taxon>Eukaryota</taxon>
        <taxon>Sar</taxon>
        <taxon>Stramenopiles</taxon>
        <taxon>Ochrophyta</taxon>
        <taxon>Bacillariophyta</taxon>
        <taxon>Coscinodiscophyceae</taxon>
        <taxon>Thalassiosirophycidae</taxon>
        <taxon>Stephanodiscales</taxon>
        <taxon>Stephanodiscaceae</taxon>
        <taxon>Cyclotella</taxon>
    </lineage>
</organism>
<protein>
    <submittedName>
        <fullName evidence="1">Uncharacterized protein</fullName>
    </submittedName>
</protein>
<evidence type="ECO:0000313" key="2">
    <source>
        <dbReference type="Proteomes" id="UP001530400"/>
    </source>
</evidence>
<gene>
    <name evidence="1" type="ORF">ACHAWO_006580</name>
</gene>
<dbReference type="EMBL" id="JALLPJ020001156">
    <property type="protein sequence ID" value="KAL3775389.1"/>
    <property type="molecule type" value="Genomic_DNA"/>
</dbReference>
<reference evidence="1 2" key="1">
    <citation type="submission" date="2024-10" db="EMBL/GenBank/DDBJ databases">
        <title>Updated reference genomes for cyclostephanoid diatoms.</title>
        <authorList>
            <person name="Roberts W.R."/>
            <person name="Alverson A.J."/>
        </authorList>
    </citation>
    <scope>NUCLEOTIDE SEQUENCE [LARGE SCALE GENOMIC DNA]</scope>
    <source>
        <strain evidence="1 2">AJA010-31</strain>
    </source>
</reference>
<name>A0ABD3NH61_9STRA</name>
<keyword evidence="2" id="KW-1185">Reference proteome</keyword>
<accession>A0ABD3NH61</accession>